<dbReference type="InterPro" id="IPR036909">
    <property type="entry name" value="Cyt_c-like_dom_sf"/>
</dbReference>
<gene>
    <name evidence="14" type="ORF">OVY01_02130</name>
</gene>
<evidence type="ECO:0000256" key="7">
    <source>
        <dbReference type="ARBA" id="ARBA00022737"/>
    </source>
</evidence>
<feature type="region of interest" description="Disordered" evidence="12">
    <location>
        <begin position="439"/>
        <end position="460"/>
    </location>
</feature>
<evidence type="ECO:0000313" key="14">
    <source>
        <dbReference type="EMBL" id="MCY0386060.1"/>
    </source>
</evidence>
<evidence type="ECO:0000256" key="5">
    <source>
        <dbReference type="ARBA" id="ARBA00022723"/>
    </source>
</evidence>
<keyword evidence="4 11" id="KW-0349">Heme</keyword>
<evidence type="ECO:0000256" key="6">
    <source>
        <dbReference type="ARBA" id="ARBA00022729"/>
    </source>
</evidence>
<dbReference type="InterPro" id="IPR009056">
    <property type="entry name" value="Cyt_c-like_dom"/>
</dbReference>
<keyword evidence="15" id="KW-1185">Reference proteome</keyword>
<feature type="domain" description="Cytochrome c" evidence="13">
    <location>
        <begin position="326"/>
        <end position="416"/>
    </location>
</feature>
<keyword evidence="6" id="KW-0732">Signal</keyword>
<dbReference type="Gene3D" id="1.10.760.10">
    <property type="entry name" value="Cytochrome c-like domain"/>
    <property type="match status" value="2"/>
</dbReference>
<keyword evidence="2" id="KW-0813">Transport</keyword>
<evidence type="ECO:0000256" key="8">
    <source>
        <dbReference type="ARBA" id="ARBA00022982"/>
    </source>
</evidence>
<organism evidence="14 15">
    <name type="scientific">Robbsia betulipollinis</name>
    <dbReference type="NCBI Taxonomy" id="2981849"/>
    <lineage>
        <taxon>Bacteria</taxon>
        <taxon>Pseudomonadati</taxon>
        <taxon>Pseudomonadota</taxon>
        <taxon>Betaproteobacteria</taxon>
        <taxon>Burkholderiales</taxon>
        <taxon>Burkholderiaceae</taxon>
        <taxon>Robbsia</taxon>
    </lineage>
</organism>
<dbReference type="InterPro" id="IPR051459">
    <property type="entry name" value="Cytochrome_c-type_DH"/>
</dbReference>
<dbReference type="PANTHER" id="PTHR35008:SF8">
    <property type="entry name" value="ALCOHOL DEHYDROGENASE CYTOCHROME C SUBUNIT"/>
    <property type="match status" value="1"/>
</dbReference>
<keyword evidence="7" id="KW-0677">Repeat</keyword>
<evidence type="ECO:0000256" key="2">
    <source>
        <dbReference type="ARBA" id="ARBA00022448"/>
    </source>
</evidence>
<evidence type="ECO:0000256" key="4">
    <source>
        <dbReference type="ARBA" id="ARBA00022617"/>
    </source>
</evidence>
<evidence type="ECO:0000256" key="3">
    <source>
        <dbReference type="ARBA" id="ARBA00022475"/>
    </source>
</evidence>
<dbReference type="PRINTS" id="PR00605">
    <property type="entry name" value="CYTCHROMECIC"/>
</dbReference>
<dbReference type="PIRSF" id="PIRSF000018">
    <property type="entry name" value="Mb_ADH_cyt_c"/>
    <property type="match status" value="1"/>
</dbReference>
<comment type="subcellular location">
    <subcellularLocation>
        <location evidence="1">Cell membrane</location>
    </subcellularLocation>
</comment>
<dbReference type="RefSeq" id="WP_267845286.1">
    <property type="nucleotide sequence ID" value="NZ_JAPMXC010000001.1"/>
</dbReference>
<proteinExistence type="predicted"/>
<dbReference type="PROSITE" id="PS51007">
    <property type="entry name" value="CYTC"/>
    <property type="match status" value="3"/>
</dbReference>
<evidence type="ECO:0000256" key="12">
    <source>
        <dbReference type="SAM" id="MobiDB-lite"/>
    </source>
</evidence>
<sequence length="460" mass="47682">MATRNVSRRMLAIGAPVLIGIAVLAALVGYRGMQAHRSQGDPALLERIAQYGRTAGADADAVTRGKYLAAAGDCIACHTAANGKAFAGGLALNTPFGKIVASNITPDKTYGIGAWSDAQFVRAVKAGVAPHAKLLYPAMPYNLYAKVGDEDILDILAYLKTVPAVHEPITANALPFPFNIRLLMFGWNLLFFDRTPFQPDPKQSVEWNRGAYLVAGLGHCTACHSAKNALGGDSDYLEGGDLEGWHAPEISGNGYLGLGKWSVADITTYLHTGGNRVGVAAGPMSEAVTDSLQFMNAADLKAMAVYLKSVPGSGATPPAPLAAGDATMALGRDLYRANCAACHRANGAGVDAMVPSLAANPGVQAPGANNVIRTILVGGRGAVTGSNPTGAQMPGFAWKLSDAEIAALATYVRNDWGNAAAAVGETDVARLRHPLDADTQMQPHPALSSGAKSVAPSEAQ</sequence>
<reference evidence="14" key="1">
    <citation type="submission" date="2022-11" db="EMBL/GenBank/DDBJ databases">
        <title>Robbsia betulipollinis sp. nov., isolated from pollen of birch (Betula pendula).</title>
        <authorList>
            <person name="Shi H."/>
            <person name="Ambika Manirajan B."/>
            <person name="Ratering S."/>
            <person name="Geissler-Plaum R."/>
            <person name="Schnell S."/>
        </authorList>
    </citation>
    <scope>NUCLEOTIDE SEQUENCE</scope>
    <source>
        <strain evidence="14">Bb-Pol-6</strain>
    </source>
</reference>
<dbReference type="EMBL" id="JAPMXC010000001">
    <property type="protein sequence ID" value="MCY0386060.1"/>
    <property type="molecule type" value="Genomic_DNA"/>
</dbReference>
<dbReference type="Pfam" id="PF00034">
    <property type="entry name" value="Cytochrom_C"/>
    <property type="match status" value="3"/>
</dbReference>
<keyword evidence="10" id="KW-0472">Membrane</keyword>
<accession>A0ABT3ZJB5</accession>
<keyword evidence="8" id="KW-0249">Electron transport</keyword>
<protein>
    <submittedName>
        <fullName evidence="14">C-type cytochrome</fullName>
    </submittedName>
</protein>
<dbReference type="Proteomes" id="UP001082899">
    <property type="component" value="Unassembled WGS sequence"/>
</dbReference>
<evidence type="ECO:0000256" key="10">
    <source>
        <dbReference type="ARBA" id="ARBA00023136"/>
    </source>
</evidence>
<evidence type="ECO:0000259" key="13">
    <source>
        <dbReference type="PROSITE" id="PS51007"/>
    </source>
</evidence>
<feature type="domain" description="Cytochrome c" evidence="13">
    <location>
        <begin position="60"/>
        <end position="163"/>
    </location>
</feature>
<name>A0ABT3ZJB5_9BURK</name>
<keyword evidence="3" id="KW-1003">Cell membrane</keyword>
<evidence type="ECO:0000313" key="15">
    <source>
        <dbReference type="Proteomes" id="UP001082899"/>
    </source>
</evidence>
<keyword evidence="5 11" id="KW-0479">Metal-binding</keyword>
<dbReference type="InterPro" id="IPR014353">
    <property type="entry name" value="Membr-bd_ADH_cyt_c"/>
</dbReference>
<keyword evidence="9 11" id="KW-0408">Iron</keyword>
<dbReference type="PANTHER" id="PTHR35008">
    <property type="entry name" value="BLL4482 PROTEIN-RELATED"/>
    <property type="match status" value="1"/>
</dbReference>
<evidence type="ECO:0000256" key="1">
    <source>
        <dbReference type="ARBA" id="ARBA00004236"/>
    </source>
</evidence>
<comment type="caution">
    <text evidence="14">The sequence shown here is derived from an EMBL/GenBank/DDBJ whole genome shotgun (WGS) entry which is preliminary data.</text>
</comment>
<dbReference type="SUPFAM" id="SSF46626">
    <property type="entry name" value="Cytochrome c"/>
    <property type="match status" value="3"/>
</dbReference>
<dbReference type="InterPro" id="IPR008168">
    <property type="entry name" value="Cyt_C_IC"/>
</dbReference>
<feature type="domain" description="Cytochrome c" evidence="13">
    <location>
        <begin position="205"/>
        <end position="311"/>
    </location>
</feature>
<evidence type="ECO:0000256" key="9">
    <source>
        <dbReference type="ARBA" id="ARBA00023004"/>
    </source>
</evidence>
<evidence type="ECO:0000256" key="11">
    <source>
        <dbReference type="PROSITE-ProRule" id="PRU00433"/>
    </source>
</evidence>